<protein>
    <submittedName>
        <fullName evidence="1">Dephospho-CoA kinase</fullName>
    </submittedName>
</protein>
<dbReference type="Proteomes" id="UP000598996">
    <property type="component" value="Unassembled WGS sequence"/>
</dbReference>
<keyword evidence="2" id="KW-1185">Reference proteome</keyword>
<evidence type="ECO:0000313" key="1">
    <source>
        <dbReference type="EMBL" id="MBL7253149.1"/>
    </source>
</evidence>
<keyword evidence="1" id="KW-0808">Transferase</keyword>
<name>A0ABS1VER0_9ACTN</name>
<accession>A0ABS1VER0</accession>
<dbReference type="Gene3D" id="3.40.50.300">
    <property type="entry name" value="P-loop containing nucleotide triphosphate hydrolases"/>
    <property type="match status" value="1"/>
</dbReference>
<dbReference type="EMBL" id="JAENHO010000001">
    <property type="protein sequence ID" value="MBL7253149.1"/>
    <property type="molecule type" value="Genomic_DNA"/>
</dbReference>
<dbReference type="RefSeq" id="WP_202989482.1">
    <property type="nucleotide sequence ID" value="NZ_JAENHO010000001.1"/>
</dbReference>
<gene>
    <name evidence="1" type="ORF">JKJ07_02375</name>
</gene>
<comment type="caution">
    <text evidence="1">The sequence shown here is derived from an EMBL/GenBank/DDBJ whole genome shotgun (WGS) entry which is preliminary data.</text>
</comment>
<evidence type="ECO:0000313" key="2">
    <source>
        <dbReference type="Proteomes" id="UP000598996"/>
    </source>
</evidence>
<organism evidence="1 2">
    <name type="scientific">Paractinoplanes lichenicola</name>
    <dbReference type="NCBI Taxonomy" id="2802976"/>
    <lineage>
        <taxon>Bacteria</taxon>
        <taxon>Bacillati</taxon>
        <taxon>Actinomycetota</taxon>
        <taxon>Actinomycetes</taxon>
        <taxon>Micromonosporales</taxon>
        <taxon>Micromonosporaceae</taxon>
        <taxon>Paractinoplanes</taxon>
    </lineage>
</organism>
<dbReference type="SUPFAM" id="SSF52540">
    <property type="entry name" value="P-loop containing nucleoside triphosphate hydrolases"/>
    <property type="match status" value="1"/>
</dbReference>
<sequence length="177" mass="19458">MSVIADLLAERPPRAGAVKVLAVEGRSGAGKSTVADAVAAELQAPVVRMDHLYPGWDGLASGVDALVRWVLEPLAAGRPARWRRYDWAAERYAEAHRVPGCDVLVVEGVGTGARQVTPYVSALVWVELDGPERRRRALARDGDTYAPHWDRWARHEDEFYAEHEVRSRADLVIGGQA</sequence>
<proteinExistence type="predicted"/>
<keyword evidence="1" id="KW-0418">Kinase</keyword>
<dbReference type="InterPro" id="IPR027417">
    <property type="entry name" value="P-loop_NTPase"/>
</dbReference>
<dbReference type="GO" id="GO:0016301">
    <property type="term" value="F:kinase activity"/>
    <property type="evidence" value="ECO:0007669"/>
    <property type="project" value="UniProtKB-KW"/>
</dbReference>
<reference evidence="1 2" key="1">
    <citation type="submission" date="2021-01" db="EMBL/GenBank/DDBJ databases">
        <title>Actinoplanes sp. nov. LDG1-01 isolated from lichen.</title>
        <authorList>
            <person name="Saeng-In P."/>
            <person name="Phongsopitanun W."/>
            <person name="Kanchanasin P."/>
            <person name="Yuki M."/>
            <person name="Kudo T."/>
            <person name="Ohkuma M."/>
            <person name="Tanasupawat S."/>
        </authorList>
    </citation>
    <scope>NUCLEOTIDE SEQUENCE [LARGE SCALE GENOMIC DNA]</scope>
    <source>
        <strain evidence="1 2">LDG1-01</strain>
    </source>
</reference>